<dbReference type="Proteomes" id="UP000283786">
    <property type="component" value="Chromosome"/>
</dbReference>
<evidence type="ECO:0008006" key="3">
    <source>
        <dbReference type="Google" id="ProtNLM"/>
    </source>
</evidence>
<evidence type="ECO:0000313" key="1">
    <source>
        <dbReference type="EMBL" id="QPM89197.1"/>
    </source>
</evidence>
<accession>A0A418SFI0</accession>
<dbReference type="EMBL" id="CP060436">
    <property type="protein sequence ID" value="QPM89197.1"/>
    <property type="molecule type" value="Genomic_DNA"/>
</dbReference>
<name>A0A418SFI0_9RHOB</name>
<reference evidence="1 2" key="1">
    <citation type="submission" date="2020-08" db="EMBL/GenBank/DDBJ databases">
        <title>Genome sequence of Rhodobacteraceae bacterium Lw-13e.</title>
        <authorList>
            <person name="Poehlein A."/>
            <person name="Wolter L."/>
            <person name="Daniel R."/>
            <person name="Brinkhoff T."/>
        </authorList>
    </citation>
    <scope>NUCLEOTIDE SEQUENCE [LARGE SCALE GENOMIC DNA]</scope>
    <source>
        <strain evidence="1 2">Lw-13e</strain>
    </source>
</reference>
<dbReference type="AlphaFoldDB" id="A0A418SFI0"/>
<organism evidence="1 2">
    <name type="scientific">Pseudooceanicola algae</name>
    <dbReference type="NCBI Taxonomy" id="1537215"/>
    <lineage>
        <taxon>Bacteria</taxon>
        <taxon>Pseudomonadati</taxon>
        <taxon>Pseudomonadota</taxon>
        <taxon>Alphaproteobacteria</taxon>
        <taxon>Rhodobacterales</taxon>
        <taxon>Paracoccaceae</taxon>
        <taxon>Pseudooceanicola</taxon>
    </lineage>
</organism>
<sequence>MGPLGWVTDRYGAQMGKNDAMMMHRVFGGLTALTLTLLASAAIACPDVEEDGEDLYYSSDDLWNAVAFAVIAGGDQDLDRCDFNGPFTTGHVAAPPDFELHYRKTRDFDLRFTAVGDCDTVLLINTGAGNWFFDDDDGQYDAQIHLTNPSDGLYDIWIGTYENRNCEATLTIETFPEDS</sequence>
<dbReference type="KEGG" id="palw:PSAL_004100"/>
<proteinExistence type="predicted"/>
<gene>
    <name evidence="1" type="ORF">PSAL_004100</name>
</gene>
<keyword evidence="2" id="KW-1185">Reference proteome</keyword>
<evidence type="ECO:0000313" key="2">
    <source>
        <dbReference type="Proteomes" id="UP000283786"/>
    </source>
</evidence>
<protein>
    <recommendedName>
        <fullName evidence="3">Peptidase C-terminal archaeal/bacterial domain-containing protein</fullName>
    </recommendedName>
</protein>